<keyword evidence="1" id="KW-0732">Signal</keyword>
<evidence type="ECO:0000313" key="3">
    <source>
        <dbReference type="Proteomes" id="UP000189735"/>
    </source>
</evidence>
<dbReference type="AlphaFoldDB" id="A0A1T4WVZ2"/>
<accession>A0A1T4WVZ2</accession>
<dbReference type="Proteomes" id="UP000189735">
    <property type="component" value="Unassembled WGS sequence"/>
</dbReference>
<organism evidence="2 3">
    <name type="scientific">Agreia bicolorata</name>
    <dbReference type="NCBI Taxonomy" id="110935"/>
    <lineage>
        <taxon>Bacteria</taxon>
        <taxon>Bacillati</taxon>
        <taxon>Actinomycetota</taxon>
        <taxon>Actinomycetes</taxon>
        <taxon>Micrococcales</taxon>
        <taxon>Microbacteriaceae</taxon>
        <taxon>Agreia</taxon>
    </lineage>
</organism>
<dbReference type="RefSeq" id="WP_078713099.1">
    <property type="nucleotide sequence ID" value="NZ_FUYG01000001.1"/>
</dbReference>
<reference evidence="3" key="1">
    <citation type="submission" date="2017-02" db="EMBL/GenBank/DDBJ databases">
        <authorList>
            <person name="Varghese N."/>
            <person name="Submissions S."/>
        </authorList>
    </citation>
    <scope>NUCLEOTIDE SEQUENCE [LARGE SCALE GENOMIC DNA]</scope>
    <source>
        <strain evidence="3">VKM Ac-2052</strain>
    </source>
</reference>
<feature type="chain" id="PRO_5012142896" evidence="1">
    <location>
        <begin position="31"/>
        <end position="422"/>
    </location>
</feature>
<gene>
    <name evidence="2" type="ORF">SAMN06295879_0307</name>
</gene>
<evidence type="ECO:0000256" key="1">
    <source>
        <dbReference type="SAM" id="SignalP"/>
    </source>
</evidence>
<name>A0A1T4WVZ2_9MICO</name>
<evidence type="ECO:0000313" key="2">
    <source>
        <dbReference type="EMBL" id="SKA81297.1"/>
    </source>
</evidence>
<feature type="signal peptide" evidence="1">
    <location>
        <begin position="1"/>
        <end position="30"/>
    </location>
</feature>
<proteinExistence type="predicted"/>
<protein>
    <submittedName>
        <fullName evidence="2">Uncharacterized protein</fullName>
    </submittedName>
</protein>
<sequence>MRKANSVAKVAITAGLAFGLIAAGAATAQADPSASGRTYQMAGSDTIQGVGNGLTNGYTVGSTTVSAFAPNIGSWDAFGSATITPKTGSTFTRPAGSGDGVKALSASWNTAAGKDTWTDANGVVSPSLQPSGTHALDFARSSSKPSTPVNPGLSTDKLTWVPLARDAVSVAFQSAGVSGISISNLDTADLTFLYSGTGSRTSTALGGTITRSTVNASDPTDPANDPVITVGSTSVSVHPVLPTQSSGTRTFFIGAIGVTTATTGSWVRQGVQENTATEINASGEIAPFSAAQWIQQKNGVSGTTNTFTGSNASSLNLLSLNTLAPTAGSGSSLTPGALFGDATVVPGTTTDQTLSPVFARDVFTVVPTANYNNDVAVKNRVDSLRSATRSSTSSVKIVADYGFKPLAYTAAGAGVFHANFTN</sequence>
<dbReference type="EMBL" id="FUYG01000001">
    <property type="protein sequence ID" value="SKA81297.1"/>
    <property type="molecule type" value="Genomic_DNA"/>
</dbReference>